<dbReference type="NCBIfam" id="TIGR00608">
    <property type="entry name" value="radc"/>
    <property type="match status" value="1"/>
</dbReference>
<dbReference type="PANTHER" id="PTHR30471:SF3">
    <property type="entry name" value="UPF0758 PROTEIN YEES-RELATED"/>
    <property type="match status" value="1"/>
</dbReference>
<dbReference type="InterPro" id="IPR025657">
    <property type="entry name" value="RadC_JAB"/>
</dbReference>
<keyword evidence="5" id="KW-0482">Metalloprotease</keyword>
<dbReference type="CDD" id="cd08071">
    <property type="entry name" value="MPN_DUF2466"/>
    <property type="match status" value="1"/>
</dbReference>
<dbReference type="InterPro" id="IPR037518">
    <property type="entry name" value="MPN"/>
</dbReference>
<evidence type="ECO:0000256" key="6">
    <source>
        <dbReference type="RuleBase" id="RU003797"/>
    </source>
</evidence>
<dbReference type="Pfam" id="PF04002">
    <property type="entry name" value="RadC"/>
    <property type="match status" value="1"/>
</dbReference>
<keyword evidence="10" id="KW-1185">Reference proteome</keyword>
<protein>
    <submittedName>
        <fullName evidence="9">DNA repair protein RadC</fullName>
    </submittedName>
</protein>
<dbReference type="InterPro" id="IPR001405">
    <property type="entry name" value="UPF0758"/>
</dbReference>
<dbReference type="STRING" id="390807.SAMN04488095_1870"/>
<dbReference type="InterPro" id="IPR020891">
    <property type="entry name" value="UPF0758_CS"/>
</dbReference>
<reference evidence="9 10" key="1">
    <citation type="submission" date="2016-10" db="EMBL/GenBank/DDBJ databases">
        <authorList>
            <person name="de Groot N.N."/>
        </authorList>
    </citation>
    <scope>NUCLEOTIDE SEQUENCE [LARGE SCALE GENOMIC DNA]</scope>
    <source>
        <strain evidence="9 10">DSM 19073</strain>
    </source>
</reference>
<keyword evidence="4" id="KW-0862">Zinc</keyword>
<dbReference type="SUPFAM" id="SSF47781">
    <property type="entry name" value="RuvA domain 2-like"/>
    <property type="match status" value="1"/>
</dbReference>
<feature type="domain" description="MPN" evidence="8">
    <location>
        <begin position="198"/>
        <end position="320"/>
    </location>
</feature>
<dbReference type="Gene3D" id="3.40.140.10">
    <property type="entry name" value="Cytidine Deaminase, domain 2"/>
    <property type="match status" value="1"/>
</dbReference>
<accession>A0A1I3MJ02</accession>
<gene>
    <name evidence="9" type="ORF">SAMN04488095_1870</name>
</gene>
<dbReference type="OrthoDB" id="9804482at2"/>
<evidence type="ECO:0000256" key="4">
    <source>
        <dbReference type="ARBA" id="ARBA00022833"/>
    </source>
</evidence>
<evidence type="ECO:0000256" key="7">
    <source>
        <dbReference type="SAM" id="MobiDB-lite"/>
    </source>
</evidence>
<keyword evidence="3" id="KW-0378">Hydrolase</keyword>
<organism evidence="9 10">
    <name type="scientific">Jannaschia pohangensis</name>
    <dbReference type="NCBI Taxonomy" id="390807"/>
    <lineage>
        <taxon>Bacteria</taxon>
        <taxon>Pseudomonadati</taxon>
        <taxon>Pseudomonadota</taxon>
        <taxon>Alphaproteobacteria</taxon>
        <taxon>Rhodobacterales</taxon>
        <taxon>Roseobacteraceae</taxon>
        <taxon>Jannaschia</taxon>
    </lineage>
</organism>
<dbReference type="GO" id="GO:0046872">
    <property type="term" value="F:metal ion binding"/>
    <property type="evidence" value="ECO:0007669"/>
    <property type="project" value="UniProtKB-KW"/>
</dbReference>
<dbReference type="EMBL" id="FORA01000002">
    <property type="protein sequence ID" value="SFI97114.1"/>
    <property type="molecule type" value="Genomic_DNA"/>
</dbReference>
<evidence type="ECO:0000313" key="9">
    <source>
        <dbReference type="EMBL" id="SFI97114.1"/>
    </source>
</evidence>
<evidence type="ECO:0000256" key="2">
    <source>
        <dbReference type="ARBA" id="ARBA00022723"/>
    </source>
</evidence>
<dbReference type="PROSITE" id="PS50249">
    <property type="entry name" value="MPN"/>
    <property type="match status" value="1"/>
</dbReference>
<dbReference type="GO" id="GO:0008237">
    <property type="term" value="F:metallopeptidase activity"/>
    <property type="evidence" value="ECO:0007669"/>
    <property type="project" value="UniProtKB-KW"/>
</dbReference>
<comment type="similarity">
    <text evidence="6">Belongs to the UPF0758 family.</text>
</comment>
<evidence type="ECO:0000256" key="3">
    <source>
        <dbReference type="ARBA" id="ARBA00022801"/>
    </source>
</evidence>
<dbReference type="NCBIfam" id="NF000642">
    <property type="entry name" value="PRK00024.1"/>
    <property type="match status" value="1"/>
</dbReference>
<dbReference type="GO" id="GO:0006508">
    <property type="term" value="P:proteolysis"/>
    <property type="evidence" value="ECO:0007669"/>
    <property type="project" value="UniProtKB-KW"/>
</dbReference>
<dbReference type="SUPFAM" id="SSF102712">
    <property type="entry name" value="JAB1/MPN domain"/>
    <property type="match status" value="1"/>
</dbReference>
<dbReference type="Proteomes" id="UP000199110">
    <property type="component" value="Unassembled WGS sequence"/>
</dbReference>
<evidence type="ECO:0000259" key="8">
    <source>
        <dbReference type="PROSITE" id="PS50249"/>
    </source>
</evidence>
<dbReference type="PROSITE" id="PS01302">
    <property type="entry name" value="UPF0758"/>
    <property type="match status" value="1"/>
</dbReference>
<dbReference type="AlphaFoldDB" id="A0A1I3MJ02"/>
<sequence>MKNTRFDLSTLKNWVQDKLPASATTRPEIPIYVAAEDRSAGGFGEAAQRGLDELEARLPPPGVVTQPAHARTWRRPDRLAPSESAGGGMVRDADGAQRPHYWGHRERLRGRFLSGGHQAMPEYELLELMLFNAIPRIDVKPLAKRLLLAFGDLNGVVAASERNILRVEGATDRVFLQLRIVEAFAHRMGQAKILNREVLSSWSDVVTYCRTTMAHRDTEQFRILFLDRKNRVIADEAQGEGTVDHVPVYPREVTRRALELNASALILVHNHPSGDPTPSEADIEMTGRIMAACGALDIVIHDHMIIGKDQEVSFRSLGLIEG</sequence>
<keyword evidence="1" id="KW-0645">Protease</keyword>
<feature type="region of interest" description="Disordered" evidence="7">
    <location>
        <begin position="57"/>
        <end position="96"/>
    </location>
</feature>
<keyword evidence="2" id="KW-0479">Metal-binding</keyword>
<evidence type="ECO:0000313" key="10">
    <source>
        <dbReference type="Proteomes" id="UP000199110"/>
    </source>
</evidence>
<evidence type="ECO:0000256" key="1">
    <source>
        <dbReference type="ARBA" id="ARBA00022670"/>
    </source>
</evidence>
<name>A0A1I3MJ02_9RHOB</name>
<dbReference type="PANTHER" id="PTHR30471">
    <property type="entry name" value="DNA REPAIR PROTEIN RADC"/>
    <property type="match status" value="1"/>
</dbReference>
<proteinExistence type="inferred from homology"/>
<dbReference type="InterPro" id="IPR010994">
    <property type="entry name" value="RuvA_2-like"/>
</dbReference>
<evidence type="ECO:0000256" key="5">
    <source>
        <dbReference type="ARBA" id="ARBA00023049"/>
    </source>
</evidence>